<proteinExistence type="predicted"/>
<evidence type="ECO:0008006" key="3">
    <source>
        <dbReference type="Google" id="ProtNLM"/>
    </source>
</evidence>
<gene>
    <name evidence="1" type="ORF">A3C24_02660</name>
</gene>
<dbReference type="SUPFAM" id="SSF158446">
    <property type="entry name" value="IVS-encoded protein-like"/>
    <property type="match status" value="1"/>
</dbReference>
<organism evidence="1 2">
    <name type="scientific">Candidatus Roizmanbacteria bacterium RIFCSPHIGHO2_02_FULL_37_24</name>
    <dbReference type="NCBI Taxonomy" id="1802037"/>
    <lineage>
        <taxon>Bacteria</taxon>
        <taxon>Candidatus Roizmaniibacteriota</taxon>
    </lineage>
</organism>
<dbReference type="Proteomes" id="UP000177159">
    <property type="component" value="Unassembled WGS sequence"/>
</dbReference>
<dbReference type="AlphaFoldDB" id="A0A1F7GVA6"/>
<protein>
    <recommendedName>
        <fullName evidence="3">Four helix bundle protein</fullName>
    </recommendedName>
</protein>
<comment type="caution">
    <text evidence="1">The sequence shown here is derived from an EMBL/GenBank/DDBJ whole genome shotgun (WGS) entry which is preliminary data.</text>
</comment>
<name>A0A1F7GVA6_9BACT</name>
<dbReference type="EMBL" id="MFZM01000029">
    <property type="protein sequence ID" value="OGK23017.1"/>
    <property type="molecule type" value="Genomic_DNA"/>
</dbReference>
<dbReference type="NCBIfam" id="TIGR02436">
    <property type="entry name" value="four helix bundle protein"/>
    <property type="match status" value="1"/>
</dbReference>
<accession>A0A1F7GVA6</accession>
<evidence type="ECO:0000313" key="1">
    <source>
        <dbReference type="EMBL" id="OGK23017.1"/>
    </source>
</evidence>
<dbReference type="Gene3D" id="1.20.1440.60">
    <property type="entry name" value="23S rRNA-intervening sequence"/>
    <property type="match status" value="1"/>
</dbReference>
<sequence length="111" mass="12803">MENLHIYKNSIELVKEIYKLTYEPARLKNDYSLVDQLRRASVSIPANIAEGYFRTKKQFMNHLKISSGSANEVIALLIIVQEVYKIDVSKTKSSYNVLRNQILALSNKLKK</sequence>
<dbReference type="Pfam" id="PF05635">
    <property type="entry name" value="23S_rRNA_IVP"/>
    <property type="match status" value="1"/>
</dbReference>
<dbReference type="PANTHER" id="PTHR38471:SF2">
    <property type="entry name" value="FOUR HELIX BUNDLE PROTEIN"/>
    <property type="match status" value="1"/>
</dbReference>
<dbReference type="InterPro" id="IPR012657">
    <property type="entry name" value="23S_rRNA-intervening_sequence"/>
</dbReference>
<dbReference type="CDD" id="cd16377">
    <property type="entry name" value="23S_rRNA_IVP_like"/>
    <property type="match status" value="1"/>
</dbReference>
<evidence type="ECO:0000313" key="2">
    <source>
        <dbReference type="Proteomes" id="UP000177159"/>
    </source>
</evidence>
<reference evidence="1 2" key="1">
    <citation type="journal article" date="2016" name="Nat. Commun.">
        <title>Thousands of microbial genomes shed light on interconnected biogeochemical processes in an aquifer system.</title>
        <authorList>
            <person name="Anantharaman K."/>
            <person name="Brown C.T."/>
            <person name="Hug L.A."/>
            <person name="Sharon I."/>
            <person name="Castelle C.J."/>
            <person name="Probst A.J."/>
            <person name="Thomas B.C."/>
            <person name="Singh A."/>
            <person name="Wilkins M.J."/>
            <person name="Karaoz U."/>
            <person name="Brodie E.L."/>
            <person name="Williams K.H."/>
            <person name="Hubbard S.S."/>
            <person name="Banfield J.F."/>
        </authorList>
    </citation>
    <scope>NUCLEOTIDE SEQUENCE [LARGE SCALE GENOMIC DNA]</scope>
</reference>
<dbReference type="InterPro" id="IPR036583">
    <property type="entry name" value="23S_rRNA_IVS_sf"/>
</dbReference>
<dbReference type="PANTHER" id="PTHR38471">
    <property type="entry name" value="FOUR HELIX BUNDLE PROTEIN"/>
    <property type="match status" value="1"/>
</dbReference>